<sequence length="238" mass="24305">MRHLASSRLASALATALTLVGSASAAEDEPITLEFDGRVGMAVRADDPPDLAPVDRVGLDLEAAAYLAPTPSFSLGLAFQHLGLGRERSATSDLGTFEVSRDMNALWAALRLDFGAGGRAGMGIEIGPGLAWQSVDLVGVTDLARGSTNFSCSGNDRPGLGLRAGLSGWVTAGSRFALTAGAGAEVLSLSSDVIDACATGAGSTVMLGLRFGVAYRLDVRPFISGGGRRAARGGQVVR</sequence>
<gene>
    <name evidence="2" type="ORF">CAP_7477</name>
</gene>
<evidence type="ECO:0000256" key="1">
    <source>
        <dbReference type="SAM" id="SignalP"/>
    </source>
</evidence>
<feature type="signal peptide" evidence="1">
    <location>
        <begin position="1"/>
        <end position="25"/>
    </location>
</feature>
<dbReference type="Proteomes" id="UP000019678">
    <property type="component" value="Unassembled WGS sequence"/>
</dbReference>
<protein>
    <submittedName>
        <fullName evidence="2">Outer membrane protein OmpA</fullName>
    </submittedName>
</protein>
<keyword evidence="3" id="KW-1185">Reference proteome</keyword>
<dbReference type="AlphaFoldDB" id="A0A017SZG2"/>
<evidence type="ECO:0000313" key="2">
    <source>
        <dbReference type="EMBL" id="EYF02137.1"/>
    </source>
</evidence>
<accession>A0A017SZG2</accession>
<reference evidence="2 3" key="1">
    <citation type="submission" date="2013-05" db="EMBL/GenBank/DDBJ databases">
        <title>Genome assembly of Chondromyces apiculatus DSM 436.</title>
        <authorList>
            <person name="Sharma G."/>
            <person name="Khatri I."/>
            <person name="Kaur C."/>
            <person name="Mayilraj S."/>
            <person name="Subramanian S."/>
        </authorList>
    </citation>
    <scope>NUCLEOTIDE SEQUENCE [LARGE SCALE GENOMIC DNA]</scope>
    <source>
        <strain evidence="2 3">DSM 436</strain>
    </source>
</reference>
<dbReference type="EMBL" id="ASRX01000066">
    <property type="protein sequence ID" value="EYF02137.1"/>
    <property type="molecule type" value="Genomic_DNA"/>
</dbReference>
<dbReference type="RefSeq" id="WP_044248127.1">
    <property type="nucleotide sequence ID" value="NZ_ASRX01000066.1"/>
</dbReference>
<comment type="caution">
    <text evidence="2">The sequence shown here is derived from an EMBL/GenBank/DDBJ whole genome shotgun (WGS) entry which is preliminary data.</text>
</comment>
<name>A0A017SZG2_9BACT</name>
<feature type="chain" id="PRO_5001500033" evidence="1">
    <location>
        <begin position="26"/>
        <end position="238"/>
    </location>
</feature>
<proteinExistence type="predicted"/>
<dbReference type="OrthoDB" id="5509884at2"/>
<organism evidence="2 3">
    <name type="scientific">Chondromyces apiculatus DSM 436</name>
    <dbReference type="NCBI Taxonomy" id="1192034"/>
    <lineage>
        <taxon>Bacteria</taxon>
        <taxon>Pseudomonadati</taxon>
        <taxon>Myxococcota</taxon>
        <taxon>Polyangia</taxon>
        <taxon>Polyangiales</taxon>
        <taxon>Polyangiaceae</taxon>
        <taxon>Chondromyces</taxon>
    </lineage>
</organism>
<keyword evidence="1" id="KW-0732">Signal</keyword>
<evidence type="ECO:0000313" key="3">
    <source>
        <dbReference type="Proteomes" id="UP000019678"/>
    </source>
</evidence>